<name>A0A6J7HZ62_9ZZZZ</name>
<accession>A0A6J7HZ62</accession>
<dbReference type="PANTHER" id="PTHR31902">
    <property type="entry name" value="ACTIN PATCHES DISTAL PROTEIN 1"/>
    <property type="match status" value="1"/>
</dbReference>
<evidence type="ECO:0000313" key="1">
    <source>
        <dbReference type="EMBL" id="CAB4923757.1"/>
    </source>
</evidence>
<sequence length="325" mass="34801">MSTMCSAGSLAASESLAGTAPVAQSWIIIEQSGPWGREALADSHLDRDLGEALVAASAGSGTTVLLARHPDRLERDDASGSRGGTRNVWVAHTAPGHTRMRHGISADPAEIASWDFNALAKGSLPPFGTSTRDSILFICTHSGRDQCCAVLGRSLMGATMDRLEGHARASVWEASHIGGHRFAPTALSLPSGSVFGRLDIDDILRIRADDEQRIVSTINYRGRSSFPQPLQVAEIAIRESEQVIDRDVLDVLWVTDGRAVPFAPGQGLPASSALQVEVRHVDGRAWHVAVRREALATRRAESCGKEEIDAHVWRAAGISAATPWN</sequence>
<dbReference type="SUPFAM" id="SSF52833">
    <property type="entry name" value="Thioredoxin-like"/>
    <property type="match status" value="1"/>
</dbReference>
<proteinExistence type="predicted"/>
<gene>
    <name evidence="1" type="ORF">UFOPK3720_00365</name>
</gene>
<dbReference type="PANTHER" id="PTHR31902:SF22">
    <property type="entry name" value="SLL1203 PROTEIN"/>
    <property type="match status" value="1"/>
</dbReference>
<organism evidence="1">
    <name type="scientific">freshwater metagenome</name>
    <dbReference type="NCBI Taxonomy" id="449393"/>
    <lineage>
        <taxon>unclassified sequences</taxon>
        <taxon>metagenomes</taxon>
        <taxon>ecological metagenomes</taxon>
    </lineage>
</organism>
<dbReference type="AlphaFoldDB" id="A0A6J7HZ62"/>
<dbReference type="InterPro" id="IPR036249">
    <property type="entry name" value="Thioredoxin-like_sf"/>
</dbReference>
<dbReference type="EMBL" id="CAFBNB010000045">
    <property type="protein sequence ID" value="CAB4923757.1"/>
    <property type="molecule type" value="Genomic_DNA"/>
</dbReference>
<dbReference type="InterPro" id="IPR009737">
    <property type="entry name" value="Aim32/Apd1-like"/>
</dbReference>
<protein>
    <submittedName>
        <fullName evidence="1">Unannotated protein</fullName>
    </submittedName>
</protein>
<dbReference type="Pfam" id="PF06999">
    <property type="entry name" value="Suc_Fer-like"/>
    <property type="match status" value="1"/>
</dbReference>
<reference evidence="1" key="1">
    <citation type="submission" date="2020-05" db="EMBL/GenBank/DDBJ databases">
        <authorList>
            <person name="Chiriac C."/>
            <person name="Salcher M."/>
            <person name="Ghai R."/>
            <person name="Kavagutti S V."/>
        </authorList>
    </citation>
    <scope>NUCLEOTIDE SEQUENCE</scope>
</reference>